<dbReference type="STRING" id="1192034.CAP_3058"/>
<protein>
    <recommendedName>
        <fullName evidence="3">Diacylglycerol O-acyltransferase</fullName>
    </recommendedName>
</protein>
<evidence type="ECO:0008006" key="3">
    <source>
        <dbReference type="Google" id="ProtNLM"/>
    </source>
</evidence>
<name>A0A017T920_9BACT</name>
<dbReference type="Proteomes" id="UP000019678">
    <property type="component" value="Unassembled WGS sequence"/>
</dbReference>
<proteinExistence type="predicted"/>
<dbReference type="EMBL" id="ASRX01000021">
    <property type="protein sequence ID" value="EYF05768.1"/>
    <property type="molecule type" value="Genomic_DNA"/>
</dbReference>
<evidence type="ECO:0000313" key="2">
    <source>
        <dbReference type="Proteomes" id="UP000019678"/>
    </source>
</evidence>
<evidence type="ECO:0000313" key="1">
    <source>
        <dbReference type="EMBL" id="EYF05768.1"/>
    </source>
</evidence>
<comment type="caution">
    <text evidence="1">The sequence shown here is derived from an EMBL/GenBank/DDBJ whole genome shotgun (WGS) entry which is preliminary data.</text>
</comment>
<organism evidence="1 2">
    <name type="scientific">Chondromyces apiculatus DSM 436</name>
    <dbReference type="NCBI Taxonomy" id="1192034"/>
    <lineage>
        <taxon>Bacteria</taxon>
        <taxon>Pseudomonadati</taxon>
        <taxon>Myxococcota</taxon>
        <taxon>Polyangia</taxon>
        <taxon>Polyangiales</taxon>
        <taxon>Polyangiaceae</taxon>
        <taxon>Chondromyces</taxon>
    </lineage>
</organism>
<dbReference type="RefSeq" id="WP_044241437.1">
    <property type="nucleotide sequence ID" value="NZ_ASRX01000021.1"/>
</dbReference>
<keyword evidence="2" id="KW-1185">Reference proteome</keyword>
<dbReference type="eggNOG" id="COG1020">
    <property type="taxonomic scope" value="Bacteria"/>
</dbReference>
<reference evidence="1 2" key="1">
    <citation type="submission" date="2013-05" db="EMBL/GenBank/DDBJ databases">
        <title>Genome assembly of Chondromyces apiculatus DSM 436.</title>
        <authorList>
            <person name="Sharma G."/>
            <person name="Khatri I."/>
            <person name="Kaur C."/>
            <person name="Mayilraj S."/>
            <person name="Subramanian S."/>
        </authorList>
    </citation>
    <scope>NUCLEOTIDE SEQUENCE [LARGE SCALE GENOMIC DNA]</scope>
    <source>
        <strain evidence="1 2">DSM 436</strain>
    </source>
</reference>
<dbReference type="Gene3D" id="3.30.559.10">
    <property type="entry name" value="Chloramphenicol acetyltransferase-like domain"/>
    <property type="match status" value="1"/>
</dbReference>
<sequence>MTASVLLGGIDVFHLMNDRAMRSRGLSGNDCLYVVTLADRLDPARLQRRLDRAVELVPELRWRLDIPFFARPCWSIDPRRGAPRVRVHDAADDLAVNALLEALLTTRVGGARVWEIDLIRRPDAGDVLVLRHVHALVDARGADRLVRWLGSGHGDEPEEPPPPEERFAFSDRALAHLDRNARIDLARAYKAHVFAVGARPILSLATASPPRIASTPPRVRRLVLSADETRAFDLRVRERARLAETSLMLLASAHLLDRALAERGHAPPHHILPVPLSLDPKVGARRFLGNHLSMLHVSLDRDDLRDERRAVAHLADQQRNAVREKLDLAMLAALDLARWLPGVAYEWLRESPFHGELSSMIFSNPGPMTITSFAGVPVEDAYPLPTVVSPPGFQIIFSRHGGLLSASIVHAAGIFADAEARALPLALREALLGEPAPPA</sequence>
<accession>A0A017T920</accession>
<dbReference type="SUPFAM" id="SSF52777">
    <property type="entry name" value="CoA-dependent acyltransferases"/>
    <property type="match status" value="1"/>
</dbReference>
<dbReference type="InterPro" id="IPR023213">
    <property type="entry name" value="CAT-like_dom_sf"/>
</dbReference>
<gene>
    <name evidence="1" type="ORF">CAP_3058</name>
</gene>
<dbReference type="AlphaFoldDB" id="A0A017T920"/>
<dbReference type="OrthoDB" id="5492927at2"/>